<proteinExistence type="predicted"/>
<sequence>MIRKICIFVMFILLFSAYQIDNVSADVNYEFQDLNRDVGASMRGICNRKESCVSGSKTYTIQWLGMESGDEPVSLVMQEEFKNNFSIEIGKISNLTKDTKSITIDNLALQDSMDFNLEDSNVYHKVYGFKIHGETPDASEYRVIQHQNTINIYRIKNQTIKFSVVHDGPINDVKSLQFILTKNGERSKSLQTTHHLRISRQHYSFITTKYDDDQKPFTFDIITDGDDRIQIEKKVINDYEFEFRLRQNITKEIPLIGLNLKSVTGEIVLINEKQKELVGTVKDEKVMFKNVHHDDLDTSFKIKRYTLSDPSVELNINEDKLKNISKINVERFINKKYQIEWGPNILTYPNVKSTDTIDIHLLEDNQATHIKKSVAFNQSHLLFKLNLSKKPSFSVGDEFVIAANDSKIYIDRAIQPLHIEIQKAYKPKKEEDIDISLEILIPNINGGKVDPNELLSVDGFVIQEYSKQELKPNLEEILSVEGFSVNETIAEEPKNVLLPDPIFLEGYSIDEIPNHEFYHGMEAIMEKEFIKQKNLEQILEQDRKNRIAYELSIKEYEEQLKPISLENHLEGEQIELNENPITIENINQSSQKLEKKGLFNDNQQVYFMLDVNGHAIQDHPSFDTMPLLVGTEIPEEIIDLSKMDEAYKVLDFIETQKRINLERILLQDIENRIHHEQESVKIMNDLYKERSTIEHQMDVYEIAASYLIDGVEMENKNHNDISSFKETKERDALTVMRTTPSDTKSLKKDRTQKQKQNQVGTDIQNFDEKLITRGIENNKDSVLPKTGKQKHSNIWSEFLILTGVCVLLSKRYKNRIVK</sequence>
<dbReference type="RefSeq" id="WP_254007028.1">
    <property type="nucleotide sequence ID" value="NZ_OW659477.1"/>
</dbReference>
<feature type="region of interest" description="Disordered" evidence="1">
    <location>
        <begin position="739"/>
        <end position="759"/>
    </location>
</feature>
<evidence type="ECO:0000256" key="2">
    <source>
        <dbReference type="SAM" id="SignalP"/>
    </source>
</evidence>
<evidence type="ECO:0000256" key="1">
    <source>
        <dbReference type="SAM" id="MobiDB-lite"/>
    </source>
</evidence>
<evidence type="ECO:0000313" key="4">
    <source>
        <dbReference type="EMBL" id="CAH2763919.1"/>
    </source>
</evidence>
<evidence type="ECO:0000313" key="5">
    <source>
        <dbReference type="Proteomes" id="UP001154095"/>
    </source>
</evidence>
<dbReference type="Proteomes" id="UP001154095">
    <property type="component" value="Chromosome"/>
</dbReference>
<reference evidence="3" key="1">
    <citation type="submission" date="2022-04" db="EMBL/GenBank/DDBJ databases">
        <authorList>
            <person name="Forde T."/>
        </authorList>
    </citation>
    <scope>NUCLEOTIDE SEQUENCE</scope>
    <source>
        <strain evidence="3">A18Y016a</strain>
        <strain evidence="4">A18Y020d</strain>
    </source>
</reference>
<keyword evidence="5" id="KW-1185">Reference proteome</keyword>
<keyword evidence="2" id="KW-0732">Signal</keyword>
<dbReference type="AlphaFoldDB" id="A0AAU9VGE9"/>
<organism evidence="3 6">
    <name type="scientific">Erysipelothrix amsterdamensis</name>
    <dbReference type="NCBI Taxonomy" id="2929157"/>
    <lineage>
        <taxon>Bacteria</taxon>
        <taxon>Bacillati</taxon>
        <taxon>Bacillota</taxon>
        <taxon>Erysipelotrichia</taxon>
        <taxon>Erysipelotrichales</taxon>
        <taxon>Erysipelotrichaceae</taxon>
        <taxon>Erysipelothrix</taxon>
    </lineage>
</organism>
<feature type="chain" id="PRO_5043392734" evidence="2">
    <location>
        <begin position="26"/>
        <end position="818"/>
    </location>
</feature>
<evidence type="ECO:0000313" key="3">
    <source>
        <dbReference type="EMBL" id="CAH2760628.1"/>
    </source>
</evidence>
<evidence type="ECO:0000313" key="6">
    <source>
        <dbReference type="Proteomes" id="UP001154111"/>
    </source>
</evidence>
<dbReference type="EMBL" id="OW659477">
    <property type="protein sequence ID" value="CAH2760628.1"/>
    <property type="molecule type" value="Genomic_DNA"/>
</dbReference>
<dbReference type="EMBL" id="OW659496">
    <property type="protein sequence ID" value="CAH2763919.1"/>
    <property type="molecule type" value="Genomic_DNA"/>
</dbReference>
<name>A0AAU9VGE9_9FIRM</name>
<gene>
    <name evidence="3" type="ORF">ERYAMS2_00262</name>
    <name evidence="4" type="ORF">ERYAMS_01820</name>
</gene>
<dbReference type="Proteomes" id="UP001154111">
    <property type="component" value="Chromosome"/>
</dbReference>
<protein>
    <submittedName>
        <fullName evidence="3">LPXTG-motif cell wall anchor domain protein</fullName>
    </submittedName>
</protein>
<feature type="signal peptide" evidence="2">
    <location>
        <begin position="1"/>
        <end position="25"/>
    </location>
</feature>
<accession>A0AAU9VGE9</accession>